<evidence type="ECO:0000259" key="1">
    <source>
        <dbReference type="Pfam" id="PF09906"/>
    </source>
</evidence>
<sequence length="260" mass="28887">MLCERFFFRCYWWRFRPVAHGEGVQEVEIDAPLSGWHPAEGEDASFSQSINYPASSVNMADDQNISAQIRGKIKNYAAAGKVQQGRLVVNGASMPQRIESDVHLHALIFSLKAATACRSSALMGKADKKMQFYSTPGAGVIRARLRLVLSWDTDNTDLDLHVVTPDGEHAWYGNTVLKNSGALDMDVTTGYGPEIFAMPAPIHGRYQVYINYYGGRSETELTTAQLTLITDEGSVNEKQETFIVPMRNAGELTLVKSFDW</sequence>
<dbReference type="PIRSF" id="PIRSF012281">
    <property type="entry name" value="UCP012281"/>
    <property type="match status" value="1"/>
</dbReference>
<evidence type="ECO:0000313" key="2">
    <source>
        <dbReference type="EMBL" id="STI47573.1"/>
    </source>
</evidence>
<evidence type="ECO:0000313" key="3">
    <source>
        <dbReference type="Proteomes" id="UP000254817"/>
    </source>
</evidence>
<accession>A0A376SBZ5</accession>
<dbReference type="Gene3D" id="2.60.120.380">
    <property type="match status" value="1"/>
</dbReference>
<dbReference type="AlphaFoldDB" id="A0A376SBZ5"/>
<reference evidence="2 3" key="1">
    <citation type="submission" date="2018-06" db="EMBL/GenBank/DDBJ databases">
        <authorList>
            <consortium name="Pathogen Informatics"/>
            <person name="Doyle S."/>
        </authorList>
    </citation>
    <scope>NUCLEOTIDE SEQUENCE [LARGE SCALE GENOMIC DNA]</scope>
    <source>
        <strain evidence="2 3">NCTC11112</strain>
    </source>
</reference>
<protein>
    <submittedName>
        <fullName evidence="2">DUF2135 family protein, function uncharacterized</fullName>
    </submittedName>
</protein>
<dbReference type="Pfam" id="PF09906">
    <property type="entry name" value="DUF2135"/>
    <property type="match status" value="1"/>
</dbReference>
<dbReference type="Proteomes" id="UP000254817">
    <property type="component" value="Unassembled WGS sequence"/>
</dbReference>
<dbReference type="InterPro" id="IPR019220">
    <property type="entry name" value="DUF2135"/>
</dbReference>
<name>A0A376SBZ5_ECOLX</name>
<dbReference type="EMBL" id="UGAW01000002">
    <property type="protein sequence ID" value="STI47573.1"/>
    <property type="molecule type" value="Genomic_DNA"/>
</dbReference>
<proteinExistence type="predicted"/>
<dbReference type="InterPro" id="IPR012039">
    <property type="entry name" value="UCP012281"/>
</dbReference>
<organism evidence="2 3">
    <name type="scientific">Escherichia coli</name>
    <dbReference type="NCBI Taxonomy" id="562"/>
    <lineage>
        <taxon>Bacteria</taxon>
        <taxon>Pseudomonadati</taxon>
        <taxon>Pseudomonadota</taxon>
        <taxon>Gammaproteobacteria</taxon>
        <taxon>Enterobacterales</taxon>
        <taxon>Enterobacteriaceae</taxon>
        <taxon>Escherichia</taxon>
    </lineage>
</organism>
<gene>
    <name evidence="2" type="primary">yfaP</name>
    <name evidence="2" type="ORF">NCTC11112_06791</name>
</gene>
<feature type="domain" description="DUF2135" evidence="1">
    <location>
        <begin position="201"/>
        <end position="246"/>
    </location>
</feature>